<evidence type="ECO:0000256" key="1">
    <source>
        <dbReference type="RuleBase" id="RU004466"/>
    </source>
</evidence>
<dbReference type="SUPFAM" id="SSF48576">
    <property type="entry name" value="Terpenoid synthases"/>
    <property type="match status" value="1"/>
</dbReference>
<dbReference type="EMBL" id="JBEZNA010000043">
    <property type="protein sequence ID" value="MEU9579269.1"/>
    <property type="molecule type" value="Genomic_DNA"/>
</dbReference>
<name>A0ABV3ESV2_9ACTN</name>
<dbReference type="InterPro" id="IPR008949">
    <property type="entry name" value="Isoprenoid_synthase_dom_sf"/>
</dbReference>
<keyword evidence="3" id="KW-1185">Reference proteome</keyword>
<reference evidence="2 3" key="1">
    <citation type="submission" date="2024-06" db="EMBL/GenBank/DDBJ databases">
        <title>The Natural Products Discovery Center: Release of the First 8490 Sequenced Strains for Exploring Actinobacteria Biosynthetic Diversity.</title>
        <authorList>
            <person name="Kalkreuter E."/>
            <person name="Kautsar S.A."/>
            <person name="Yang D."/>
            <person name="Bader C.D."/>
            <person name="Teijaro C.N."/>
            <person name="Fluegel L."/>
            <person name="Davis C.M."/>
            <person name="Simpson J.R."/>
            <person name="Lauterbach L."/>
            <person name="Steele A.D."/>
            <person name="Gui C."/>
            <person name="Meng S."/>
            <person name="Li G."/>
            <person name="Viehrig K."/>
            <person name="Ye F."/>
            <person name="Su P."/>
            <person name="Kiefer A.F."/>
            <person name="Nichols A."/>
            <person name="Cepeda A.J."/>
            <person name="Yan W."/>
            <person name="Fan B."/>
            <person name="Jiang Y."/>
            <person name="Adhikari A."/>
            <person name="Zheng C.-J."/>
            <person name="Schuster L."/>
            <person name="Cowan T.M."/>
            <person name="Smanski M.J."/>
            <person name="Chevrette M.G."/>
            <person name="De Carvalho L.P.S."/>
            <person name="Shen B."/>
        </authorList>
    </citation>
    <scope>NUCLEOTIDE SEQUENCE [LARGE SCALE GENOMIC DNA]</scope>
    <source>
        <strain evidence="2 3">NPDC048117</strain>
    </source>
</reference>
<dbReference type="RefSeq" id="WP_359273993.1">
    <property type="nucleotide sequence ID" value="NZ_JBEZNA010000043.1"/>
</dbReference>
<accession>A0ABV3ESV2</accession>
<gene>
    <name evidence="2" type="ORF">AB0D95_18715</name>
</gene>
<dbReference type="Gene3D" id="1.10.600.10">
    <property type="entry name" value="Farnesyl Diphosphate Synthase"/>
    <property type="match status" value="1"/>
</dbReference>
<evidence type="ECO:0000313" key="2">
    <source>
        <dbReference type="EMBL" id="MEU9579269.1"/>
    </source>
</evidence>
<dbReference type="Pfam" id="PF00348">
    <property type="entry name" value="polyprenyl_synt"/>
    <property type="match status" value="1"/>
</dbReference>
<comment type="caution">
    <text evidence="2">The sequence shown here is derived from an EMBL/GenBank/DDBJ whole genome shotgun (WGS) entry which is preliminary data.</text>
</comment>
<comment type="similarity">
    <text evidence="1">Belongs to the FPP/GGPP synthase family.</text>
</comment>
<dbReference type="Proteomes" id="UP001551584">
    <property type="component" value="Unassembled WGS sequence"/>
</dbReference>
<proteinExistence type="inferred from homology"/>
<protein>
    <submittedName>
        <fullName evidence="2">Polyprenyl synthetase family protein</fullName>
    </submittedName>
</protein>
<keyword evidence="1" id="KW-0808">Transferase</keyword>
<organism evidence="2 3">
    <name type="scientific">Streptomyces chilikensis</name>
    <dbReference type="NCBI Taxonomy" id="1194079"/>
    <lineage>
        <taxon>Bacteria</taxon>
        <taxon>Bacillati</taxon>
        <taxon>Actinomycetota</taxon>
        <taxon>Actinomycetes</taxon>
        <taxon>Kitasatosporales</taxon>
        <taxon>Streptomycetaceae</taxon>
        <taxon>Streptomyces</taxon>
    </lineage>
</organism>
<dbReference type="InterPro" id="IPR000092">
    <property type="entry name" value="Polyprenyl_synt"/>
</dbReference>
<evidence type="ECO:0000313" key="3">
    <source>
        <dbReference type="Proteomes" id="UP001551584"/>
    </source>
</evidence>
<sequence>MPSLTYQDLHARHADAIRAEVAAALGLAGPPGDLLRSSCEELMRRQTMRYPLSVLPLAVHGAETGDPEPALPLAVVHLLWWTAACRLDDLADAEAAGAGPAPSGHEAVLTTLAAGSLLPLRLLDSPRLPAPVRPVLTAEFTACGLAAVAGQLADLRGCTSGVPRREAVLAAYRGKSGAPFAMITAMASLLAGAEPERTLLWREFGDLLGILWQLFNDQEDITSGRHEDLRNGTVTHLLACAHEAASPADSARLHCLRAAARTSPQARAELLELLLSGPALEGFRQDLETYRRRAHGVLDRLSGRDPYASCLYDLIGQASRLSLRTPAPVL</sequence>